<dbReference type="SMART" id="SM00471">
    <property type="entry name" value="HDc"/>
    <property type="match status" value="1"/>
</dbReference>
<dbReference type="Proteomes" id="UP000515561">
    <property type="component" value="Chromosome"/>
</dbReference>
<evidence type="ECO:0000313" key="1">
    <source>
        <dbReference type="EMBL" id="BCJ95601.1"/>
    </source>
</evidence>
<protein>
    <submittedName>
        <fullName evidence="1">HD family phosphohydrolase</fullName>
    </submittedName>
</protein>
<keyword evidence="2" id="KW-1185">Reference proteome</keyword>
<dbReference type="PANTHER" id="PTHR43155">
    <property type="entry name" value="CYCLIC DI-GMP PHOSPHODIESTERASE PA4108-RELATED"/>
    <property type="match status" value="1"/>
</dbReference>
<name>A0A6S6R9P8_9FIRM</name>
<dbReference type="RefSeq" id="WP_184093389.1">
    <property type="nucleotide sequence ID" value="NZ_AP023367.1"/>
</dbReference>
<dbReference type="Pfam" id="PF13487">
    <property type="entry name" value="HD_5"/>
    <property type="match status" value="1"/>
</dbReference>
<dbReference type="SUPFAM" id="SSF109604">
    <property type="entry name" value="HD-domain/PDEase-like"/>
    <property type="match status" value="1"/>
</dbReference>
<dbReference type="PANTHER" id="PTHR43155:SF2">
    <property type="entry name" value="CYCLIC DI-GMP PHOSPHODIESTERASE PA4108"/>
    <property type="match status" value="1"/>
</dbReference>
<sequence length="346" mass="39235">MIKEIAITDCMEGDIIAEDVVNCYGGILVARETVLNQYILGKLQRRGIYRIRVYEKRNYTKEKKADTYIQLKKSYKEDIIEVKKILCNLAVGKGLDIEKIADLSDRICGKINNAGDILMVLREEKGFDEYTYSHSLNVALYSMLIGKWLGLNYQEIKEAVVAGLLHDIGKTKIPTNILNKKEILTSEEFELIKKHTLYGYKIITKAGNFSENICEAVLSHHERMDGSGYPNGIWGDQISLLAKIVAVSDVYDAMTTDRVYKKKITPFKAFQIFQTLEVKNLDPLVMKTFLMNISPYYVGTNVLLNTGEIAKVAYIPPQCITEPVVCIGKNYIDCSSRKDIEILNMV</sequence>
<dbReference type="PROSITE" id="PS51832">
    <property type="entry name" value="HD_GYP"/>
    <property type="match status" value="1"/>
</dbReference>
<reference evidence="1 2" key="1">
    <citation type="journal article" date="2016" name="Int. J. Syst. Evol. Microbiol.">
        <title>Descriptions of Anaerotaenia torta gen. nov., sp. nov. and Anaerocolumna cellulosilytica gen. nov., sp. nov. isolated from a methanogenic reactor of cattle waste.</title>
        <authorList>
            <person name="Uek A."/>
            <person name="Ohtaki Y."/>
            <person name="Kaku N."/>
            <person name="Ueki K."/>
        </authorList>
    </citation>
    <scope>NUCLEOTIDE SEQUENCE [LARGE SCALE GENOMIC DNA]</scope>
    <source>
        <strain evidence="1 2">SN021</strain>
    </source>
</reference>
<dbReference type="GO" id="GO:0016787">
    <property type="term" value="F:hydrolase activity"/>
    <property type="evidence" value="ECO:0007669"/>
    <property type="project" value="UniProtKB-KW"/>
</dbReference>
<evidence type="ECO:0000313" key="2">
    <source>
        <dbReference type="Proteomes" id="UP000515561"/>
    </source>
</evidence>
<dbReference type="Gene3D" id="1.10.3210.10">
    <property type="entry name" value="Hypothetical protein af1432"/>
    <property type="match status" value="1"/>
</dbReference>
<dbReference type="InterPro" id="IPR003607">
    <property type="entry name" value="HD/PDEase_dom"/>
</dbReference>
<accession>A0A6S6R9P8</accession>
<dbReference type="NCBIfam" id="TIGR00277">
    <property type="entry name" value="HDIG"/>
    <property type="match status" value="1"/>
</dbReference>
<proteinExistence type="predicted"/>
<organism evidence="1 2">
    <name type="scientific">Anaerocolumna cellulosilytica</name>
    <dbReference type="NCBI Taxonomy" id="433286"/>
    <lineage>
        <taxon>Bacteria</taxon>
        <taxon>Bacillati</taxon>
        <taxon>Bacillota</taxon>
        <taxon>Clostridia</taxon>
        <taxon>Lachnospirales</taxon>
        <taxon>Lachnospiraceae</taxon>
        <taxon>Anaerocolumna</taxon>
    </lineage>
</organism>
<dbReference type="InterPro" id="IPR006675">
    <property type="entry name" value="HDIG_dom"/>
</dbReference>
<dbReference type="PROSITE" id="PS51831">
    <property type="entry name" value="HD"/>
    <property type="match status" value="1"/>
</dbReference>
<dbReference type="InterPro" id="IPR037522">
    <property type="entry name" value="HD_GYP_dom"/>
</dbReference>
<dbReference type="EMBL" id="AP023367">
    <property type="protein sequence ID" value="BCJ95601.1"/>
    <property type="molecule type" value="Genomic_DNA"/>
</dbReference>
<dbReference type="KEGG" id="acel:acsn021_31700"/>
<dbReference type="InterPro" id="IPR006674">
    <property type="entry name" value="HD_domain"/>
</dbReference>
<dbReference type="CDD" id="cd00077">
    <property type="entry name" value="HDc"/>
    <property type="match status" value="1"/>
</dbReference>
<keyword evidence="1" id="KW-0378">Hydrolase</keyword>
<gene>
    <name evidence="1" type="ORF">acsn021_31700</name>
</gene>
<dbReference type="AlphaFoldDB" id="A0A6S6R9P8"/>